<organism evidence="1 2">
    <name type="scientific">Algoriphagus confluentis</name>
    <dbReference type="NCBI Taxonomy" id="1697556"/>
    <lineage>
        <taxon>Bacteria</taxon>
        <taxon>Pseudomonadati</taxon>
        <taxon>Bacteroidota</taxon>
        <taxon>Cytophagia</taxon>
        <taxon>Cytophagales</taxon>
        <taxon>Cyclobacteriaceae</taxon>
        <taxon>Algoriphagus</taxon>
    </lineage>
</organism>
<dbReference type="RefSeq" id="WP_338224644.1">
    <property type="nucleotide sequence ID" value="NZ_BTPD01000007.1"/>
</dbReference>
<evidence type="ECO:0000313" key="1">
    <source>
        <dbReference type="EMBL" id="GMQ29790.1"/>
    </source>
</evidence>
<protein>
    <submittedName>
        <fullName evidence="1">Uncharacterized protein</fullName>
    </submittedName>
</protein>
<keyword evidence="2" id="KW-1185">Reference proteome</keyword>
<proteinExistence type="predicted"/>
<reference evidence="1 2" key="1">
    <citation type="submission" date="2023-08" db="EMBL/GenBank/DDBJ databases">
        <title>Draft genome sequence of Algoriphagus confluentis.</title>
        <authorList>
            <person name="Takatani N."/>
            <person name="Hosokawa M."/>
            <person name="Sawabe T."/>
        </authorList>
    </citation>
    <scope>NUCLEOTIDE SEQUENCE [LARGE SCALE GENOMIC DNA]</scope>
    <source>
        <strain evidence="1 2">NBRC 111222</strain>
    </source>
</reference>
<dbReference type="EMBL" id="BTPD01000007">
    <property type="protein sequence ID" value="GMQ29790.1"/>
    <property type="molecule type" value="Genomic_DNA"/>
</dbReference>
<evidence type="ECO:0000313" key="2">
    <source>
        <dbReference type="Proteomes" id="UP001338309"/>
    </source>
</evidence>
<sequence>MLKIEDINLNKAFLKTIFGHFINEQARKITYGRNNQNAKNE</sequence>
<comment type="caution">
    <text evidence="1">The sequence shown here is derived from an EMBL/GenBank/DDBJ whole genome shotgun (WGS) entry which is preliminary data.</text>
</comment>
<dbReference type="Proteomes" id="UP001338309">
    <property type="component" value="Unassembled WGS sequence"/>
</dbReference>
<gene>
    <name evidence="1" type="ORF">Aconfl_24330</name>
</gene>
<accession>A0ABQ6PRB1</accession>
<name>A0ABQ6PRB1_9BACT</name>